<dbReference type="Proteomes" id="UP000192578">
    <property type="component" value="Unassembled WGS sequence"/>
</dbReference>
<evidence type="ECO:0000313" key="2">
    <source>
        <dbReference type="EMBL" id="OWA53994.1"/>
    </source>
</evidence>
<organism evidence="2 3">
    <name type="scientific">Hypsibius exemplaris</name>
    <name type="common">Freshwater tardigrade</name>
    <dbReference type="NCBI Taxonomy" id="2072580"/>
    <lineage>
        <taxon>Eukaryota</taxon>
        <taxon>Metazoa</taxon>
        <taxon>Ecdysozoa</taxon>
        <taxon>Tardigrada</taxon>
        <taxon>Eutardigrada</taxon>
        <taxon>Parachela</taxon>
        <taxon>Hypsibioidea</taxon>
        <taxon>Hypsibiidae</taxon>
        <taxon>Hypsibius</taxon>
    </lineage>
</organism>
<name>A0A9X6NQ72_HYPEX</name>
<dbReference type="AlphaFoldDB" id="A0A9X6NQ72"/>
<feature type="coiled-coil region" evidence="1">
    <location>
        <begin position="46"/>
        <end position="73"/>
    </location>
</feature>
<keyword evidence="1" id="KW-0175">Coiled coil</keyword>
<sequence length="76" mass="8726">MRPIRCAGEEIFQHHQTTVRDTIPKIIVRFMDKKVEEVYSSLLAESEAVAANRREAKARLEDYELAVQLARELAIA</sequence>
<comment type="caution">
    <text evidence="2">The sequence shown here is derived from an EMBL/GenBank/DDBJ whole genome shotgun (WGS) entry which is preliminary data.</text>
</comment>
<dbReference type="EMBL" id="MTYJ01000362">
    <property type="protein sequence ID" value="OWA53994.1"/>
    <property type="molecule type" value="Genomic_DNA"/>
</dbReference>
<accession>A0A9X6NQ72</accession>
<gene>
    <name evidence="2" type="ORF">BV898_18417</name>
</gene>
<evidence type="ECO:0000313" key="3">
    <source>
        <dbReference type="Proteomes" id="UP000192578"/>
    </source>
</evidence>
<keyword evidence="3" id="KW-1185">Reference proteome</keyword>
<proteinExistence type="predicted"/>
<reference evidence="3" key="1">
    <citation type="submission" date="2017-01" db="EMBL/GenBank/DDBJ databases">
        <title>Comparative genomics of anhydrobiosis in the tardigrade Hypsibius dujardini.</title>
        <authorList>
            <person name="Yoshida Y."/>
            <person name="Koutsovoulos G."/>
            <person name="Laetsch D."/>
            <person name="Stevens L."/>
            <person name="Kumar S."/>
            <person name="Horikawa D."/>
            <person name="Ishino K."/>
            <person name="Komine S."/>
            <person name="Tomita M."/>
            <person name="Blaxter M."/>
            <person name="Arakawa K."/>
        </authorList>
    </citation>
    <scope>NUCLEOTIDE SEQUENCE [LARGE SCALE GENOMIC DNA]</scope>
    <source>
        <strain evidence="3">Z151</strain>
    </source>
</reference>
<evidence type="ECO:0000256" key="1">
    <source>
        <dbReference type="SAM" id="Coils"/>
    </source>
</evidence>
<protein>
    <submittedName>
        <fullName evidence="2">Uncharacterized protein</fullName>
    </submittedName>
</protein>